<evidence type="ECO:0000313" key="2">
    <source>
        <dbReference type="Proteomes" id="UP000006666"/>
    </source>
</evidence>
<organism evidence="1 2">
    <name type="scientific">Kytococcus sedentarius (strain ATCC 14392 / DSM 20547 / JCM 11482 / CCUG 33030 / NBRC 15357 / NCTC 11040 / CCM 314 / 541)</name>
    <name type="common">Micrococcus sedentarius</name>
    <dbReference type="NCBI Taxonomy" id="478801"/>
    <lineage>
        <taxon>Bacteria</taxon>
        <taxon>Bacillati</taxon>
        <taxon>Actinomycetota</taxon>
        <taxon>Actinomycetes</taxon>
        <taxon>Micrococcales</taxon>
        <taxon>Kytococcaceae</taxon>
        <taxon>Kytococcus</taxon>
    </lineage>
</organism>
<keyword evidence="2" id="KW-1185">Reference proteome</keyword>
<protein>
    <submittedName>
        <fullName evidence="1">TrpR-related protein YerC/YecD</fullName>
    </submittedName>
</protein>
<proteinExistence type="predicted"/>
<dbReference type="Gene3D" id="1.10.1270.10">
    <property type="entry name" value="TrpR-like"/>
    <property type="match status" value="1"/>
</dbReference>
<dbReference type="HOGENOM" id="CLU_147939_1_1_11"/>
<dbReference type="GO" id="GO:0043565">
    <property type="term" value="F:sequence-specific DNA binding"/>
    <property type="evidence" value="ECO:0007669"/>
    <property type="project" value="InterPro"/>
</dbReference>
<name>C7NG11_KYTSD</name>
<dbReference type="RefSeq" id="WP_012802425.1">
    <property type="nucleotide sequence ID" value="NC_013169.1"/>
</dbReference>
<dbReference type="PANTHER" id="PTHR40080">
    <property type="entry name" value="LMO1763 PROTEIN"/>
    <property type="match status" value="1"/>
</dbReference>
<dbReference type="GO" id="GO:0003700">
    <property type="term" value="F:DNA-binding transcription factor activity"/>
    <property type="evidence" value="ECO:0007669"/>
    <property type="project" value="InterPro"/>
</dbReference>
<dbReference type="KEGG" id="kse:Ksed_09650"/>
<dbReference type="InterPro" id="IPR010921">
    <property type="entry name" value="Trp_repressor/repl_initiator"/>
</dbReference>
<dbReference type="NCBIfam" id="TIGR02531">
    <property type="entry name" value="yecD_yerC"/>
    <property type="match status" value="1"/>
</dbReference>
<dbReference type="eggNOG" id="COG4496">
    <property type="taxonomic scope" value="Bacteria"/>
</dbReference>
<dbReference type="SUPFAM" id="SSF48295">
    <property type="entry name" value="TrpR-like"/>
    <property type="match status" value="1"/>
</dbReference>
<dbReference type="EMBL" id="CP001686">
    <property type="protein sequence ID" value="ACV06011.1"/>
    <property type="molecule type" value="Genomic_DNA"/>
</dbReference>
<dbReference type="Pfam" id="PF01371">
    <property type="entry name" value="Trp_repressor"/>
    <property type="match status" value="1"/>
</dbReference>
<accession>C7NG11</accession>
<dbReference type="AlphaFoldDB" id="C7NG11"/>
<dbReference type="InterPro" id="IPR013368">
    <property type="entry name" value="YecD_YerC"/>
</dbReference>
<dbReference type="Proteomes" id="UP000006666">
    <property type="component" value="Chromosome"/>
</dbReference>
<dbReference type="InterPro" id="IPR000831">
    <property type="entry name" value="Trp_repress"/>
</dbReference>
<sequence length="107" mass="11590">MKRRDAAQPRSTIAQQRELARVLASMGEADEIEALLTDLCTPAEREALTDRWAVVPLLAEGMSYRAIHEATGVSVTTVGRVARCVEDGAGGYRAALRHRDTLEPADG</sequence>
<reference evidence="1 2" key="1">
    <citation type="journal article" date="2009" name="Stand. Genomic Sci.">
        <title>Complete genome sequence of Kytococcus sedentarius type strain (541).</title>
        <authorList>
            <person name="Sims D."/>
            <person name="Brettin T."/>
            <person name="Detter J.C."/>
            <person name="Han C."/>
            <person name="Lapidus A."/>
            <person name="Copeland A."/>
            <person name="Glavina Del Rio T."/>
            <person name="Nolan M."/>
            <person name="Chen F."/>
            <person name="Lucas S."/>
            <person name="Tice H."/>
            <person name="Cheng J.F."/>
            <person name="Bruce D."/>
            <person name="Goodwin L."/>
            <person name="Pitluck S."/>
            <person name="Ovchinnikova G."/>
            <person name="Pati A."/>
            <person name="Ivanova N."/>
            <person name="Mavrommatis K."/>
            <person name="Chen A."/>
            <person name="Palaniappan K."/>
            <person name="D'haeseleer P."/>
            <person name="Chain P."/>
            <person name="Bristow J."/>
            <person name="Eisen J.A."/>
            <person name="Markowitz V."/>
            <person name="Hugenholtz P."/>
            <person name="Schneider S."/>
            <person name="Goker M."/>
            <person name="Pukall R."/>
            <person name="Kyrpides N.C."/>
            <person name="Klenk H.P."/>
        </authorList>
    </citation>
    <scope>NUCLEOTIDE SEQUENCE [LARGE SCALE GENOMIC DNA]</scope>
    <source>
        <strain evidence="2">ATCC 14392 / DSM 20547 / JCM 11482 / CCUG 33030 / NBRC 15357 / NCTC 11040 / CCM 314 / 541</strain>
    </source>
</reference>
<dbReference type="STRING" id="478801.Ksed_09650"/>
<dbReference type="InterPro" id="IPR038116">
    <property type="entry name" value="TrpR-like_sf"/>
</dbReference>
<dbReference type="PANTHER" id="PTHR40080:SF1">
    <property type="entry name" value="TRPR-LIKE PROTEIN YERC_YECD"/>
    <property type="match status" value="1"/>
</dbReference>
<evidence type="ECO:0000313" key="1">
    <source>
        <dbReference type="EMBL" id="ACV06011.1"/>
    </source>
</evidence>
<gene>
    <name evidence="1" type="ordered locus">Ksed_09650</name>
</gene>